<dbReference type="EMBL" id="WWNR01000010">
    <property type="protein sequence ID" value="MZQ90452.1"/>
    <property type="molecule type" value="Genomic_DNA"/>
</dbReference>
<evidence type="ECO:0000256" key="1">
    <source>
        <dbReference type="SAM" id="MobiDB-lite"/>
    </source>
</evidence>
<accession>A0A6L8VLN7</accession>
<dbReference type="RefSeq" id="WP_161347839.1">
    <property type="nucleotide sequence ID" value="NZ_BMGW01000010.1"/>
</dbReference>
<reference evidence="2 3" key="1">
    <citation type="submission" date="2020-01" db="EMBL/GenBank/DDBJ databases">
        <title>Frigidibacter albus SP32T (=CGMCC 1.13995T).</title>
        <authorList>
            <person name="Liao X."/>
        </authorList>
    </citation>
    <scope>NUCLEOTIDE SEQUENCE [LARGE SCALE GENOMIC DNA]</scope>
    <source>
        <strain evidence="2 3">SP32</strain>
    </source>
</reference>
<comment type="caution">
    <text evidence="2">The sequence shown here is derived from an EMBL/GenBank/DDBJ whole genome shotgun (WGS) entry which is preliminary data.</text>
</comment>
<feature type="region of interest" description="Disordered" evidence="1">
    <location>
        <begin position="37"/>
        <end position="67"/>
    </location>
</feature>
<gene>
    <name evidence="2" type="ORF">GS660_15245</name>
</gene>
<sequence>MARKISSPEDRVSSQVKGGTITREAESGRLVEVMTAKSRIRASKQSASSVAATSSKRSAALKRLVNR</sequence>
<evidence type="ECO:0000313" key="3">
    <source>
        <dbReference type="Proteomes" id="UP000477083"/>
    </source>
</evidence>
<proteinExistence type="predicted"/>
<dbReference type="AlphaFoldDB" id="A0A6L8VLN7"/>
<evidence type="ECO:0000313" key="2">
    <source>
        <dbReference type="EMBL" id="MZQ90452.1"/>
    </source>
</evidence>
<organism evidence="2 3">
    <name type="scientific">Frigidibacter albus</name>
    <dbReference type="NCBI Taxonomy" id="1465486"/>
    <lineage>
        <taxon>Bacteria</taxon>
        <taxon>Pseudomonadati</taxon>
        <taxon>Pseudomonadota</taxon>
        <taxon>Alphaproteobacteria</taxon>
        <taxon>Rhodobacterales</taxon>
        <taxon>Paracoccaceae</taxon>
        <taxon>Frigidibacter</taxon>
    </lineage>
</organism>
<protein>
    <submittedName>
        <fullName evidence="2">Uncharacterized protein</fullName>
    </submittedName>
</protein>
<feature type="compositionally biased region" description="Basic and acidic residues" evidence="1">
    <location>
        <begin position="1"/>
        <end position="12"/>
    </location>
</feature>
<dbReference type="Proteomes" id="UP000477083">
    <property type="component" value="Unassembled WGS sequence"/>
</dbReference>
<name>A0A6L8VLN7_9RHOB</name>
<feature type="compositionally biased region" description="Polar residues" evidence="1">
    <location>
        <begin position="43"/>
        <end position="57"/>
    </location>
</feature>
<feature type="region of interest" description="Disordered" evidence="1">
    <location>
        <begin position="1"/>
        <end position="23"/>
    </location>
</feature>
<keyword evidence="3" id="KW-1185">Reference proteome</keyword>